<reference evidence="2" key="1">
    <citation type="submission" date="2022-02" db="EMBL/GenBank/DDBJ databases">
        <authorList>
            <person name="Henning P.M."/>
            <person name="McCubbin A.G."/>
            <person name="Shore J.S."/>
        </authorList>
    </citation>
    <scope>NUCLEOTIDE SEQUENCE</scope>
    <source>
        <strain evidence="2">F60SS</strain>
        <tissue evidence="2">Leaves</tissue>
    </source>
</reference>
<accession>A0A9Q0IXT7</accession>
<comment type="caution">
    <text evidence="2">The sequence shown here is derived from an EMBL/GenBank/DDBJ whole genome shotgun (WGS) entry which is preliminary data.</text>
</comment>
<feature type="chain" id="PRO_5040492894" evidence="1">
    <location>
        <begin position="26"/>
        <end position="70"/>
    </location>
</feature>
<evidence type="ECO:0000256" key="1">
    <source>
        <dbReference type="SAM" id="SignalP"/>
    </source>
</evidence>
<dbReference type="Proteomes" id="UP001141552">
    <property type="component" value="Unassembled WGS sequence"/>
</dbReference>
<organism evidence="2 3">
    <name type="scientific">Turnera subulata</name>
    <dbReference type="NCBI Taxonomy" id="218843"/>
    <lineage>
        <taxon>Eukaryota</taxon>
        <taxon>Viridiplantae</taxon>
        <taxon>Streptophyta</taxon>
        <taxon>Embryophyta</taxon>
        <taxon>Tracheophyta</taxon>
        <taxon>Spermatophyta</taxon>
        <taxon>Magnoliopsida</taxon>
        <taxon>eudicotyledons</taxon>
        <taxon>Gunneridae</taxon>
        <taxon>Pentapetalae</taxon>
        <taxon>rosids</taxon>
        <taxon>fabids</taxon>
        <taxon>Malpighiales</taxon>
        <taxon>Passifloraceae</taxon>
        <taxon>Turnera</taxon>
    </lineage>
</organism>
<keyword evidence="3" id="KW-1185">Reference proteome</keyword>
<reference evidence="2" key="2">
    <citation type="journal article" date="2023" name="Plants (Basel)">
        <title>Annotation of the Turnera subulata (Passifloraceae) Draft Genome Reveals the S-Locus Evolved after the Divergence of Turneroideae from Passifloroideae in a Stepwise Manner.</title>
        <authorList>
            <person name="Henning P.M."/>
            <person name="Roalson E.H."/>
            <person name="Mir W."/>
            <person name="McCubbin A.G."/>
            <person name="Shore J.S."/>
        </authorList>
    </citation>
    <scope>NUCLEOTIDE SEQUENCE</scope>
    <source>
        <strain evidence="2">F60SS</strain>
    </source>
</reference>
<dbReference type="OrthoDB" id="1427173at2759"/>
<evidence type="ECO:0000313" key="3">
    <source>
        <dbReference type="Proteomes" id="UP001141552"/>
    </source>
</evidence>
<feature type="signal peptide" evidence="1">
    <location>
        <begin position="1"/>
        <end position="25"/>
    </location>
</feature>
<proteinExistence type="predicted"/>
<feature type="non-terminal residue" evidence="2">
    <location>
        <position position="1"/>
    </location>
</feature>
<evidence type="ECO:0000313" key="2">
    <source>
        <dbReference type="EMBL" id="KAJ4822796.1"/>
    </source>
</evidence>
<gene>
    <name evidence="2" type="ORF">Tsubulata_039472</name>
</gene>
<sequence length="70" mass="7821">MNGQVVGCCLLLILLSFSEFQETLGARLLQMKVEDMKKHSQEQDSKSTEVDGFVAWVDRAVPSCPDPLHN</sequence>
<dbReference type="AlphaFoldDB" id="A0A9Q0IXT7"/>
<protein>
    <submittedName>
        <fullName evidence="2">Uncharacterized protein</fullName>
    </submittedName>
</protein>
<name>A0A9Q0IXT7_9ROSI</name>
<dbReference type="EMBL" id="JAKUCV010007577">
    <property type="protein sequence ID" value="KAJ4822796.1"/>
    <property type="molecule type" value="Genomic_DNA"/>
</dbReference>
<keyword evidence="1" id="KW-0732">Signal</keyword>